<protein>
    <submittedName>
        <fullName evidence="2">Uncharacterized protein</fullName>
    </submittedName>
</protein>
<keyword evidence="4" id="KW-1185">Reference proteome</keyword>
<reference evidence="2 4" key="1">
    <citation type="submission" date="2021-11" db="EMBL/GenBank/DDBJ databases">
        <authorList>
            <person name="Islam A."/>
            <person name="Islam S."/>
            <person name="Flora M.S."/>
            <person name="Rahman M."/>
            <person name="Ziaur R.M."/>
            <person name="Epstein J.H."/>
            <person name="Hassan M."/>
            <person name="Klassen M."/>
            <person name="Woodard K."/>
            <person name="Webb A."/>
            <person name="Webby R.J."/>
            <person name="El Zowalaty M.E."/>
        </authorList>
    </citation>
    <scope>NUCLEOTIDE SEQUENCE</scope>
    <source>
        <strain evidence="3">Pbs1</strain>
        <strain evidence="2">Pbs3</strain>
    </source>
</reference>
<proteinExistence type="predicted"/>
<organism evidence="2 5">
    <name type="scientific">Peronospora belbahrii</name>
    <dbReference type="NCBI Taxonomy" id="622444"/>
    <lineage>
        <taxon>Eukaryota</taxon>
        <taxon>Sar</taxon>
        <taxon>Stramenopiles</taxon>
        <taxon>Oomycota</taxon>
        <taxon>Peronosporomycetes</taxon>
        <taxon>Peronosporales</taxon>
        <taxon>Peronosporaceae</taxon>
        <taxon>Peronospora</taxon>
    </lineage>
</organism>
<evidence type="ECO:0000256" key="1">
    <source>
        <dbReference type="SAM" id="MobiDB-lite"/>
    </source>
</evidence>
<evidence type="ECO:0000313" key="5">
    <source>
        <dbReference type="Proteomes" id="UP001160483"/>
    </source>
</evidence>
<gene>
    <name evidence="3" type="ORF">PBS001_LOCUS4646</name>
    <name evidence="2" type="ORF">PBS003_LOCUS9649</name>
</gene>
<evidence type="ECO:0000313" key="3">
    <source>
        <dbReference type="EMBL" id="CAH0518061.1"/>
    </source>
</evidence>
<comment type="caution">
    <text evidence="2">The sequence shown here is derived from an EMBL/GenBank/DDBJ whole genome shotgun (WGS) entry which is preliminary data.</text>
</comment>
<evidence type="ECO:0000313" key="2">
    <source>
        <dbReference type="EMBL" id="CAH0483075.1"/>
    </source>
</evidence>
<dbReference type="EMBL" id="CAKKTJ010000337">
    <property type="protein sequence ID" value="CAH0483075.1"/>
    <property type="molecule type" value="Genomic_DNA"/>
</dbReference>
<evidence type="ECO:0000313" key="4">
    <source>
        <dbReference type="Proteomes" id="UP001158986"/>
    </source>
</evidence>
<feature type="compositionally biased region" description="Polar residues" evidence="1">
    <location>
        <begin position="17"/>
        <end position="53"/>
    </location>
</feature>
<accession>A0AAU9LEC2</accession>
<sequence>MPALTAPGTTKPIPTKSEMNQPTPAPTTLRSENPTPCSTTPGPTKPISTTSEMQKPEINIATGMTYDDIYSIQQQTELNHATTALRIEPLATSFAATTAASYPSLSSKNGGGCGLPATAHVGILASVCVGVTLTGFSAHKMRQQRSYDVNVPLGGYYVQPITKISHSLSCRRTEGLYM</sequence>
<feature type="region of interest" description="Disordered" evidence="1">
    <location>
        <begin position="1"/>
        <end position="54"/>
    </location>
</feature>
<name>A0AAU9LEC2_9STRA</name>
<dbReference type="Proteomes" id="UP001160483">
    <property type="component" value="Unassembled WGS sequence"/>
</dbReference>
<dbReference type="EMBL" id="CAKLCB010000255">
    <property type="protein sequence ID" value="CAH0518061.1"/>
    <property type="molecule type" value="Genomic_DNA"/>
</dbReference>
<dbReference type="AlphaFoldDB" id="A0AAU9LEC2"/>
<dbReference type="Proteomes" id="UP001158986">
    <property type="component" value="Unassembled WGS sequence"/>
</dbReference>